<sequence>MSVSLCAFRLELGGDSVVPKDLAYLAPQYLAMEASSKEKSEERLPEAETWERERASKGRGKRELQTIEMETYENGNTGIGPWEITKGKNKKSLETRKVRTLSNNSSFDQELPSTSKEPSPALSSATVDGETVSGSSYSDLQDRKKVVSNRDQLSFFSGNPFVEKVQGILHFYKENHMTSLEMDVPRSQMICMLAIPAWLSCHDLLNFLAPCCPGIRRVRIIRDKTPNQYMALVLFRSQEEADECYKTFNGTPYNSIESEHCHIVYVAKVDISGDTTVGGGGFGPPMTGMTELPICTVCLERMDESVDGILTILCNHSFHGACLAKWGDTTCPVCRYLQSPEMAAESCCSECKSNESLWICLICGHVGCGRYVEGHAYHHFLETQHCYAMQLGNTRVWDYVGDNFVHRLLQNNEDGKLVEVEGNNNGRRQQSGKGNNIEHEEKLDSVQLEYLYLLQSQLASQKIHFEGIIDRLEQQHRQEREEIKEKVKSTIKENERLKVKEKKMAAKLTKAISDLQEEKELNRSLTHNQSSWHQRVAQLETQVQKIREEKETSVRELQEQLQDVMLYFEAQEKFKNTELEGGQVVLGMPQSPSRSSLDGSKGARSKKRGK</sequence>
<evidence type="ECO:0000259" key="8">
    <source>
        <dbReference type="PROSITE" id="PS50271"/>
    </source>
</evidence>
<dbReference type="EMBL" id="GDIP01209078">
    <property type="protein sequence ID" value="JAJ14324.1"/>
    <property type="molecule type" value="Transcribed_RNA"/>
</dbReference>
<dbReference type="OrthoDB" id="273556at2759"/>
<keyword evidence="5" id="KW-0175">Coiled coil</keyword>
<gene>
    <name evidence="10" type="ORF">APZ42_028627</name>
</gene>
<dbReference type="PROSITE" id="PS50089">
    <property type="entry name" value="ZF_RING_2"/>
    <property type="match status" value="1"/>
</dbReference>
<dbReference type="SMART" id="SM00184">
    <property type="entry name" value="RING"/>
    <property type="match status" value="1"/>
</dbReference>
<dbReference type="GO" id="GO:0061630">
    <property type="term" value="F:ubiquitin protein ligase activity"/>
    <property type="evidence" value="ECO:0007669"/>
    <property type="project" value="TreeGrafter"/>
</dbReference>
<protein>
    <submittedName>
        <fullName evidence="10">BRCA1-associated protein</fullName>
    </submittedName>
</protein>
<dbReference type="STRING" id="35525.A0A0P5VSW6"/>
<dbReference type="GO" id="GO:0016567">
    <property type="term" value="P:protein ubiquitination"/>
    <property type="evidence" value="ECO:0007669"/>
    <property type="project" value="TreeGrafter"/>
</dbReference>
<dbReference type="CDD" id="cd12718">
    <property type="entry name" value="RRM_BRAP2"/>
    <property type="match status" value="1"/>
</dbReference>
<dbReference type="PROSITE" id="PS50271">
    <property type="entry name" value="ZF_UBP"/>
    <property type="match status" value="1"/>
</dbReference>
<evidence type="ECO:0000313" key="9">
    <source>
        <dbReference type="EMBL" id="JAI90780.1"/>
    </source>
</evidence>
<dbReference type="InterPro" id="IPR012677">
    <property type="entry name" value="Nucleotide-bd_a/b_plait_sf"/>
</dbReference>
<dbReference type="GO" id="GO:0005737">
    <property type="term" value="C:cytoplasm"/>
    <property type="evidence" value="ECO:0007669"/>
    <property type="project" value="TreeGrafter"/>
</dbReference>
<dbReference type="InterPro" id="IPR035979">
    <property type="entry name" value="RBD_domain_sf"/>
</dbReference>
<feature type="compositionally biased region" description="Basic and acidic residues" evidence="6">
    <location>
        <begin position="35"/>
        <end position="65"/>
    </location>
</feature>
<evidence type="ECO:0000256" key="1">
    <source>
        <dbReference type="ARBA" id="ARBA00022723"/>
    </source>
</evidence>
<dbReference type="EMBL" id="GDIP01232621">
    <property type="protein sequence ID" value="JAI90780.1"/>
    <property type="molecule type" value="Transcribed_RNA"/>
</dbReference>
<dbReference type="AlphaFoldDB" id="A0A0P5VSW6"/>
<keyword evidence="2 4" id="KW-0863">Zinc-finger</keyword>
<dbReference type="InterPro" id="IPR034932">
    <property type="entry name" value="BRAP2_RRM"/>
</dbReference>
<reference evidence="9" key="1">
    <citation type="submission" date="2015-10" db="EMBL/GenBank/DDBJ databases">
        <title>Daphnia magna gene sets from two clonal populations assembled and annotated with EvidentialGene.</title>
        <authorList>
            <person name="Gilbert D."/>
            <person name="Podicheti R."/>
            <person name="Orsini L."/>
            <person name="Colbourne J."/>
            <person name="Pfrender M."/>
        </authorList>
    </citation>
    <scope>NUCLEOTIDE SEQUENCE</scope>
</reference>
<dbReference type="PANTHER" id="PTHR24007:SF7">
    <property type="entry name" value="BRCA1-ASSOCIATED PROTEIN"/>
    <property type="match status" value="1"/>
</dbReference>
<keyword evidence="3" id="KW-0862">Zinc</keyword>
<dbReference type="GO" id="GO:0003676">
    <property type="term" value="F:nucleic acid binding"/>
    <property type="evidence" value="ECO:0007669"/>
    <property type="project" value="InterPro"/>
</dbReference>
<evidence type="ECO:0000259" key="7">
    <source>
        <dbReference type="PROSITE" id="PS50089"/>
    </source>
</evidence>
<dbReference type="GO" id="GO:0007265">
    <property type="term" value="P:Ras protein signal transduction"/>
    <property type="evidence" value="ECO:0007669"/>
    <property type="project" value="TreeGrafter"/>
</dbReference>
<reference evidence="9" key="2">
    <citation type="submission" date="2015-10" db="EMBL/GenBank/DDBJ databases">
        <authorList>
            <person name="Gilbert D.G."/>
        </authorList>
    </citation>
    <scope>NUCLEOTIDE SEQUENCE</scope>
</reference>
<evidence type="ECO:0000256" key="3">
    <source>
        <dbReference type="ARBA" id="ARBA00022833"/>
    </source>
</evidence>
<feature type="domain" description="RING-type" evidence="7">
    <location>
        <begin position="295"/>
        <end position="335"/>
    </location>
</feature>
<dbReference type="SUPFAM" id="SSF54928">
    <property type="entry name" value="RNA-binding domain, RBD"/>
    <property type="match status" value="1"/>
</dbReference>
<feature type="region of interest" description="Disordered" evidence="6">
    <location>
        <begin position="34"/>
        <end position="143"/>
    </location>
</feature>
<dbReference type="InterPro" id="IPR001607">
    <property type="entry name" value="Znf_UBP"/>
</dbReference>
<dbReference type="EMBL" id="LRGB01002451">
    <property type="protein sequence ID" value="KZS07538.1"/>
    <property type="molecule type" value="Genomic_DNA"/>
</dbReference>
<dbReference type="PANTHER" id="PTHR24007">
    <property type="entry name" value="BRCA1-ASSOCIATED PROTEIN"/>
    <property type="match status" value="1"/>
</dbReference>
<feature type="compositionally biased region" description="Polar residues" evidence="6">
    <location>
        <begin position="100"/>
        <end position="139"/>
    </location>
</feature>
<evidence type="ECO:0000313" key="10">
    <source>
        <dbReference type="EMBL" id="KZS07538.1"/>
    </source>
</evidence>
<dbReference type="CDD" id="cd16457">
    <property type="entry name" value="RING-H2_BRAP2"/>
    <property type="match status" value="1"/>
</dbReference>
<dbReference type="InterPro" id="IPR047243">
    <property type="entry name" value="RING-H2_BRAP2"/>
</dbReference>
<dbReference type="InterPro" id="IPR013083">
    <property type="entry name" value="Znf_RING/FYVE/PHD"/>
</dbReference>
<keyword evidence="1" id="KW-0479">Metal-binding</keyword>
<evidence type="ECO:0000256" key="4">
    <source>
        <dbReference type="PROSITE-ProRule" id="PRU00502"/>
    </source>
</evidence>
<dbReference type="GO" id="GO:0008270">
    <property type="term" value="F:zinc ion binding"/>
    <property type="evidence" value="ECO:0007669"/>
    <property type="project" value="UniProtKB-KW"/>
</dbReference>
<dbReference type="Pfam" id="PF13639">
    <property type="entry name" value="zf-RING_2"/>
    <property type="match status" value="1"/>
</dbReference>
<dbReference type="Gene3D" id="3.30.70.330">
    <property type="match status" value="1"/>
</dbReference>
<dbReference type="Proteomes" id="UP000076858">
    <property type="component" value="Unassembled WGS sequence"/>
</dbReference>
<proteinExistence type="predicted"/>
<dbReference type="InterPro" id="IPR011422">
    <property type="entry name" value="BRAP2/ETP1_RRM"/>
</dbReference>
<dbReference type="Gene3D" id="3.30.40.10">
    <property type="entry name" value="Zinc/RING finger domain, C3HC4 (zinc finger)"/>
    <property type="match status" value="2"/>
</dbReference>
<evidence type="ECO:0000313" key="11">
    <source>
        <dbReference type="Proteomes" id="UP000076858"/>
    </source>
</evidence>
<feature type="coiled-coil region" evidence="5">
    <location>
        <begin position="469"/>
        <end position="563"/>
    </location>
</feature>
<evidence type="ECO:0000256" key="2">
    <source>
        <dbReference type="ARBA" id="ARBA00022771"/>
    </source>
</evidence>
<feature type="region of interest" description="Disordered" evidence="6">
    <location>
        <begin position="578"/>
        <end position="610"/>
    </location>
</feature>
<dbReference type="SUPFAM" id="SSF57850">
    <property type="entry name" value="RING/U-box"/>
    <property type="match status" value="2"/>
</dbReference>
<dbReference type="Pfam" id="PF07576">
    <property type="entry name" value="BRAP2"/>
    <property type="match status" value="1"/>
</dbReference>
<evidence type="ECO:0000256" key="5">
    <source>
        <dbReference type="SAM" id="Coils"/>
    </source>
</evidence>
<accession>A0A0P5VSW6</accession>
<organism evidence="10 11">
    <name type="scientific">Daphnia magna</name>
    <dbReference type="NCBI Taxonomy" id="35525"/>
    <lineage>
        <taxon>Eukaryota</taxon>
        <taxon>Metazoa</taxon>
        <taxon>Ecdysozoa</taxon>
        <taxon>Arthropoda</taxon>
        <taxon>Crustacea</taxon>
        <taxon>Branchiopoda</taxon>
        <taxon>Diplostraca</taxon>
        <taxon>Cladocera</taxon>
        <taxon>Anomopoda</taxon>
        <taxon>Daphniidae</taxon>
        <taxon>Daphnia</taxon>
    </lineage>
</organism>
<dbReference type="Pfam" id="PF02148">
    <property type="entry name" value="zf-UBP"/>
    <property type="match status" value="1"/>
</dbReference>
<reference evidence="10 11" key="3">
    <citation type="submission" date="2016-03" db="EMBL/GenBank/DDBJ databases">
        <title>EvidentialGene: Evidence-directed Construction of Genes on Genomes.</title>
        <authorList>
            <person name="Gilbert D.G."/>
            <person name="Choi J.-H."/>
            <person name="Mockaitis K."/>
            <person name="Colbourne J."/>
            <person name="Pfrender M."/>
        </authorList>
    </citation>
    <scope>NUCLEOTIDE SEQUENCE [LARGE SCALE GENOMIC DNA]</scope>
    <source>
        <strain evidence="10 11">Xinb3</strain>
        <tissue evidence="10">Complete organism</tissue>
    </source>
</reference>
<keyword evidence="11" id="KW-1185">Reference proteome</keyword>
<evidence type="ECO:0000256" key="6">
    <source>
        <dbReference type="SAM" id="MobiDB-lite"/>
    </source>
</evidence>
<dbReference type="InterPro" id="IPR001841">
    <property type="entry name" value="Znf_RING"/>
</dbReference>
<dbReference type="SMART" id="SM00290">
    <property type="entry name" value="ZnF_UBP"/>
    <property type="match status" value="1"/>
</dbReference>
<feature type="domain" description="UBP-type" evidence="8">
    <location>
        <begin position="332"/>
        <end position="424"/>
    </location>
</feature>
<name>A0A0P5VSW6_9CRUS</name>